<dbReference type="OrthoDB" id="143110at2"/>
<dbReference type="CDD" id="cd04301">
    <property type="entry name" value="NAT_SF"/>
    <property type="match status" value="1"/>
</dbReference>
<dbReference type="Proteomes" id="UP000031057">
    <property type="component" value="Unassembled WGS sequence"/>
</dbReference>
<dbReference type="InterPro" id="IPR050832">
    <property type="entry name" value="Bact_Acetyltransf"/>
</dbReference>
<dbReference type="Gene3D" id="3.40.630.30">
    <property type="match status" value="1"/>
</dbReference>
<dbReference type="Pfam" id="PF00583">
    <property type="entry name" value="Acetyltransf_1"/>
    <property type="match status" value="1"/>
</dbReference>
<keyword evidence="5" id="KW-1185">Reference proteome</keyword>
<reference evidence="4 5" key="1">
    <citation type="submission" date="2014-10" db="EMBL/GenBank/DDBJ databases">
        <title>Genome sequence of Novosphingobium malaysiense MUSC 273(T).</title>
        <authorList>
            <person name="Lee L.-H."/>
        </authorList>
    </citation>
    <scope>NUCLEOTIDE SEQUENCE [LARGE SCALE GENOMIC DNA]</scope>
    <source>
        <strain evidence="4 5">MUSC 273</strain>
    </source>
</reference>
<keyword evidence="2" id="KW-0012">Acyltransferase</keyword>
<dbReference type="STRING" id="1348853.LK12_20875"/>
<comment type="caution">
    <text evidence="4">The sequence shown here is derived from an EMBL/GenBank/DDBJ whole genome shotgun (WGS) entry which is preliminary data.</text>
</comment>
<proteinExistence type="predicted"/>
<feature type="domain" description="N-acetyltransferase" evidence="3">
    <location>
        <begin position="1"/>
        <end position="170"/>
    </location>
</feature>
<dbReference type="RefSeq" id="WP_039288561.1">
    <property type="nucleotide sequence ID" value="NZ_JTDI01000007.1"/>
</dbReference>
<dbReference type="InterPro" id="IPR016181">
    <property type="entry name" value="Acyl_CoA_acyltransferase"/>
</dbReference>
<keyword evidence="1 4" id="KW-0808">Transferase</keyword>
<dbReference type="PANTHER" id="PTHR43877">
    <property type="entry name" value="AMINOALKYLPHOSPHONATE N-ACETYLTRANSFERASE-RELATED-RELATED"/>
    <property type="match status" value="1"/>
</dbReference>
<dbReference type="PROSITE" id="PS51186">
    <property type="entry name" value="GNAT"/>
    <property type="match status" value="1"/>
</dbReference>
<evidence type="ECO:0000313" key="5">
    <source>
        <dbReference type="Proteomes" id="UP000031057"/>
    </source>
</evidence>
<dbReference type="SUPFAM" id="SSF55729">
    <property type="entry name" value="Acyl-CoA N-acyltransferases (Nat)"/>
    <property type="match status" value="1"/>
</dbReference>
<evidence type="ECO:0000256" key="1">
    <source>
        <dbReference type="ARBA" id="ARBA00022679"/>
    </source>
</evidence>
<evidence type="ECO:0000313" key="4">
    <source>
        <dbReference type="EMBL" id="KHK89550.1"/>
    </source>
</evidence>
<gene>
    <name evidence="4" type="ORF">LK12_20875</name>
</gene>
<dbReference type="AlphaFoldDB" id="A0A0B1ZGD2"/>
<organism evidence="4 5">
    <name type="scientific">Novosphingobium malaysiense</name>
    <dbReference type="NCBI Taxonomy" id="1348853"/>
    <lineage>
        <taxon>Bacteria</taxon>
        <taxon>Pseudomonadati</taxon>
        <taxon>Pseudomonadota</taxon>
        <taxon>Alphaproteobacteria</taxon>
        <taxon>Sphingomonadales</taxon>
        <taxon>Sphingomonadaceae</taxon>
        <taxon>Novosphingobium</taxon>
    </lineage>
</organism>
<protein>
    <submittedName>
        <fullName evidence="4">Acetyltransferase</fullName>
    </submittedName>
</protein>
<dbReference type="GO" id="GO:0016747">
    <property type="term" value="F:acyltransferase activity, transferring groups other than amino-acyl groups"/>
    <property type="evidence" value="ECO:0007669"/>
    <property type="project" value="InterPro"/>
</dbReference>
<dbReference type="EMBL" id="JTDI01000007">
    <property type="protein sequence ID" value="KHK89550.1"/>
    <property type="molecule type" value="Genomic_DNA"/>
</dbReference>
<accession>A0A0B1ZGD2</accession>
<evidence type="ECO:0000256" key="2">
    <source>
        <dbReference type="ARBA" id="ARBA00023315"/>
    </source>
</evidence>
<sequence>MDLRMAKPADAAALAELGAHSFVVKFGHLYRAEDLSTFLAESHSEAKVAREIADPRMRVMLAERDSKLLGYCKLIMACGWPEHARGRRPIELKQLYTDPEATGQGIGARLMDWALEEAAAFGADEIQLSVYSDNPGAQKFYRRYGFDKAADIHFMVGEQRDEEFLFAKML</sequence>
<dbReference type="InterPro" id="IPR000182">
    <property type="entry name" value="GNAT_dom"/>
</dbReference>
<evidence type="ECO:0000259" key="3">
    <source>
        <dbReference type="PROSITE" id="PS51186"/>
    </source>
</evidence>
<name>A0A0B1ZGD2_9SPHN</name>